<evidence type="ECO:0000313" key="2">
    <source>
        <dbReference type="Proteomes" id="UP000000557"/>
    </source>
</evidence>
<dbReference type="KEGG" id="gvi:gll3292"/>
<gene>
    <name evidence="1" type="ordered locus">gll3292</name>
</gene>
<dbReference type="InParanoid" id="Q7NG81"/>
<reference evidence="1 2" key="2">
    <citation type="journal article" date="2003" name="DNA Res.">
        <title>Complete genome structure of Gloeobacter violaceus PCC 7421, a cyanobacterium that lacks thylakoids (supplement).</title>
        <authorList>
            <person name="Nakamura Y."/>
            <person name="Kaneko T."/>
            <person name="Sato S."/>
            <person name="Mimuro M."/>
            <person name="Miyashita H."/>
            <person name="Tsuchiya T."/>
            <person name="Sasamoto S."/>
            <person name="Watanabe A."/>
            <person name="Kawashima K."/>
            <person name="Kishida Y."/>
            <person name="Kiyokawa C."/>
            <person name="Kohara M."/>
            <person name="Matsumoto M."/>
            <person name="Matsuno A."/>
            <person name="Nakazaki N."/>
            <person name="Shimpo S."/>
            <person name="Takeuchi C."/>
            <person name="Yamada M."/>
            <person name="Tabata S."/>
        </authorList>
    </citation>
    <scope>NUCLEOTIDE SEQUENCE [LARGE SCALE GENOMIC DNA]</scope>
    <source>
        <strain evidence="2">ATCC 29082 / PCC 7421</strain>
    </source>
</reference>
<accession>Q7NG81</accession>
<dbReference type="Proteomes" id="UP000000557">
    <property type="component" value="Chromosome"/>
</dbReference>
<dbReference type="EMBL" id="BA000045">
    <property type="protein sequence ID" value="BAC91233.1"/>
    <property type="molecule type" value="Genomic_DNA"/>
</dbReference>
<keyword evidence="2" id="KW-1185">Reference proteome</keyword>
<reference evidence="1 2" key="1">
    <citation type="journal article" date="2003" name="DNA Res.">
        <title>Complete genome structure of Gloeobacter violaceus PCC 7421, a cyanobacterium that lacks thylakoids.</title>
        <authorList>
            <person name="Nakamura Y."/>
            <person name="Kaneko T."/>
            <person name="Sato S."/>
            <person name="Mimuro M."/>
            <person name="Miyashita H."/>
            <person name="Tsuchiya T."/>
            <person name="Sasamoto S."/>
            <person name="Watanabe A."/>
            <person name="Kawashima K."/>
            <person name="Kishida Y."/>
            <person name="Kiyokawa C."/>
            <person name="Kohara M."/>
            <person name="Matsumoto M."/>
            <person name="Matsuno A."/>
            <person name="Nakazaki N."/>
            <person name="Shimpo S."/>
            <person name="Takeuchi C."/>
            <person name="Yamada M."/>
            <person name="Tabata S."/>
        </authorList>
    </citation>
    <scope>NUCLEOTIDE SEQUENCE [LARGE SCALE GENOMIC DNA]</scope>
    <source>
        <strain evidence="2">ATCC 29082 / PCC 7421</strain>
    </source>
</reference>
<protein>
    <submittedName>
        <fullName evidence="1">Gll3292 protein</fullName>
    </submittedName>
</protein>
<dbReference type="AlphaFoldDB" id="Q7NG81"/>
<organism evidence="1 2">
    <name type="scientific">Gloeobacter violaceus (strain ATCC 29082 / PCC 7421)</name>
    <dbReference type="NCBI Taxonomy" id="251221"/>
    <lineage>
        <taxon>Bacteria</taxon>
        <taxon>Bacillati</taxon>
        <taxon>Cyanobacteriota</taxon>
        <taxon>Cyanophyceae</taxon>
        <taxon>Gloeobacterales</taxon>
        <taxon>Gloeobacteraceae</taxon>
        <taxon>Gloeobacter</taxon>
    </lineage>
</organism>
<dbReference type="HOGENOM" id="CLU_2382059_0_0_3"/>
<dbReference type="eggNOG" id="ENOG5034C6Y">
    <property type="taxonomic scope" value="Bacteria"/>
</dbReference>
<proteinExistence type="predicted"/>
<name>Q7NG81_GLOVI</name>
<dbReference type="STRING" id="251221.gene:10760802"/>
<sequence>MGAGRIAPIPMSAPTPSLVSQLAQSILLRDFRERQFKSRFAVRRVGQPSWRAARLCFSPSLAPGTEAICPGCRNYAQSPMLVCAIYPQGPGDAVCRDFQPHDPPEAL</sequence>
<evidence type="ECO:0000313" key="1">
    <source>
        <dbReference type="EMBL" id="BAC91233.1"/>
    </source>
</evidence>
<dbReference type="EnsemblBacteria" id="BAC91233">
    <property type="protein sequence ID" value="BAC91233"/>
    <property type="gene ID" value="BAC91233"/>
</dbReference>
<dbReference type="OrthoDB" id="480642at2"/>